<proteinExistence type="predicted"/>
<organism evidence="2 3">
    <name type="scientific">Stephania cephalantha</name>
    <dbReference type="NCBI Taxonomy" id="152367"/>
    <lineage>
        <taxon>Eukaryota</taxon>
        <taxon>Viridiplantae</taxon>
        <taxon>Streptophyta</taxon>
        <taxon>Embryophyta</taxon>
        <taxon>Tracheophyta</taxon>
        <taxon>Spermatophyta</taxon>
        <taxon>Magnoliopsida</taxon>
        <taxon>Ranunculales</taxon>
        <taxon>Menispermaceae</taxon>
        <taxon>Menispermoideae</taxon>
        <taxon>Cissampelideae</taxon>
        <taxon>Stephania</taxon>
    </lineage>
</organism>
<keyword evidence="3" id="KW-1185">Reference proteome</keyword>
<sequence length="324" mass="36050">MFYTHKKTNNYLISSILTTMVVVTTPLLQPKFNLHQTHSHFPFKSSPFLLLHVHHCCKNPLEHIVTTSPSSCKVGANNDGVLSVKAYIENPNSVSSLVSKVVGSLPVIGLFARIFSDEGGVGGDIIDFAEFRRRVGKKCSVMDSAAFYEFKERRGKAGDPLYVLLCCWLAAIGAGLLKSEEILEGVARLRISDDIEFEEENFLALMRDAKEVSSCHPQRRAKLKVETPSISMEIRAEKAVEAIYVCCFGKDPIEKEDERLLSAMLNAVFPSVGLSEIGRIVSEKVKRIAEGGEINNLPEPKPLPQEAIRLQMKDLQFLKQNSEN</sequence>
<protein>
    <submittedName>
        <fullName evidence="2">Uncharacterized protein</fullName>
    </submittedName>
</protein>
<comment type="caution">
    <text evidence="2">The sequence shown here is derived from an EMBL/GenBank/DDBJ whole genome shotgun (WGS) entry which is preliminary data.</text>
</comment>
<dbReference type="InterPro" id="IPR037736">
    <property type="entry name" value="PSA3"/>
</dbReference>
<evidence type="ECO:0000313" key="2">
    <source>
        <dbReference type="EMBL" id="KAK9104502.1"/>
    </source>
</evidence>
<dbReference type="PANTHER" id="PTHR36770:SF1">
    <property type="entry name" value="PHOTOSYSTEM I ASSEMBLY FACTOR PSA3, CHLOROPLASTIC"/>
    <property type="match status" value="1"/>
</dbReference>
<reference evidence="2 3" key="1">
    <citation type="submission" date="2024-01" db="EMBL/GenBank/DDBJ databases">
        <title>Genome assemblies of Stephania.</title>
        <authorList>
            <person name="Yang L."/>
        </authorList>
    </citation>
    <scope>NUCLEOTIDE SEQUENCE [LARGE SCALE GENOMIC DNA]</scope>
    <source>
        <strain evidence="2">JXDWG</strain>
        <tissue evidence="2">Leaf</tissue>
    </source>
</reference>
<accession>A0AAP0I056</accession>
<evidence type="ECO:0000256" key="1">
    <source>
        <dbReference type="SAM" id="Phobius"/>
    </source>
</evidence>
<dbReference type="PANTHER" id="PTHR36770">
    <property type="entry name" value="PHOTOSYSTEM I ASSEMBLY FACTOR PSA3, CHLOROPLASTIC"/>
    <property type="match status" value="1"/>
</dbReference>
<feature type="transmembrane region" description="Helical" evidence="1">
    <location>
        <begin position="12"/>
        <end position="28"/>
    </location>
</feature>
<dbReference type="EMBL" id="JBBNAG010000009">
    <property type="protein sequence ID" value="KAK9104502.1"/>
    <property type="molecule type" value="Genomic_DNA"/>
</dbReference>
<keyword evidence="1" id="KW-0812">Transmembrane</keyword>
<dbReference type="GO" id="GO:0048564">
    <property type="term" value="P:photosystem I assembly"/>
    <property type="evidence" value="ECO:0007669"/>
    <property type="project" value="InterPro"/>
</dbReference>
<gene>
    <name evidence="2" type="ORF">Scep_021346</name>
</gene>
<keyword evidence="1" id="KW-0472">Membrane</keyword>
<keyword evidence="1" id="KW-1133">Transmembrane helix</keyword>
<dbReference type="AlphaFoldDB" id="A0AAP0I056"/>
<name>A0AAP0I056_9MAGN</name>
<evidence type="ECO:0000313" key="3">
    <source>
        <dbReference type="Proteomes" id="UP001419268"/>
    </source>
</evidence>
<dbReference type="Proteomes" id="UP001419268">
    <property type="component" value="Unassembled WGS sequence"/>
</dbReference>